<reference evidence="1" key="1">
    <citation type="submission" date="2015-11" db="EMBL/GenBank/DDBJ databases">
        <title>De novo transcriptome assembly of four potential Pierce s Disease insect vectors from Arizona vineyards.</title>
        <authorList>
            <person name="Tassone E.E."/>
        </authorList>
    </citation>
    <scope>NUCLEOTIDE SEQUENCE</scope>
</reference>
<feature type="non-terminal residue" evidence="1">
    <location>
        <position position="1"/>
    </location>
</feature>
<protein>
    <submittedName>
        <fullName evidence="1">Uncharacterized protein</fullName>
    </submittedName>
</protein>
<dbReference type="AlphaFoldDB" id="A0A1B6F3S1"/>
<dbReference type="EMBL" id="GECZ01025038">
    <property type="protein sequence ID" value="JAS44731.1"/>
    <property type="molecule type" value="Transcribed_RNA"/>
</dbReference>
<accession>A0A1B6F3S1</accession>
<sequence>WLAVNSVHTNKIGPHVRPRQLGLWFPKRPGSSSGIWLPVKQARPGEPLPGPESPLAVWFPTIPKLPGRIMIPLTNTPAPSGWSGGIWVYARVGQKQSNGILIPARHARHCESKNRVKCRWPGAI</sequence>
<gene>
    <name evidence="1" type="ORF">g.48182</name>
</gene>
<proteinExistence type="predicted"/>
<organism evidence="1">
    <name type="scientific">Cuerna arida</name>
    <dbReference type="NCBI Taxonomy" id="1464854"/>
    <lineage>
        <taxon>Eukaryota</taxon>
        <taxon>Metazoa</taxon>
        <taxon>Ecdysozoa</taxon>
        <taxon>Arthropoda</taxon>
        <taxon>Hexapoda</taxon>
        <taxon>Insecta</taxon>
        <taxon>Pterygota</taxon>
        <taxon>Neoptera</taxon>
        <taxon>Paraneoptera</taxon>
        <taxon>Hemiptera</taxon>
        <taxon>Auchenorrhyncha</taxon>
        <taxon>Membracoidea</taxon>
        <taxon>Cicadellidae</taxon>
        <taxon>Cicadellinae</taxon>
        <taxon>Proconiini</taxon>
        <taxon>Cuerna</taxon>
    </lineage>
</organism>
<evidence type="ECO:0000313" key="1">
    <source>
        <dbReference type="EMBL" id="JAS44731.1"/>
    </source>
</evidence>
<name>A0A1B6F3S1_9HEMI</name>
<feature type="non-terminal residue" evidence="1">
    <location>
        <position position="124"/>
    </location>
</feature>